<evidence type="ECO:0000313" key="3">
    <source>
        <dbReference type="EMBL" id="RPD39016.1"/>
    </source>
</evidence>
<proteinExistence type="predicted"/>
<dbReference type="OrthoDB" id="650166at2"/>
<dbReference type="PANTHER" id="PTHR40940:SF1">
    <property type="entry name" value="PROTEIN BATD"/>
    <property type="match status" value="1"/>
</dbReference>
<comment type="caution">
    <text evidence="3">The sequence shown here is derived from an EMBL/GenBank/DDBJ whole genome shotgun (WGS) entry which is preliminary data.</text>
</comment>
<dbReference type="EMBL" id="RMBX01000013">
    <property type="protein sequence ID" value="RPD39016.1"/>
    <property type="molecule type" value="Genomic_DNA"/>
</dbReference>
<reference evidence="4" key="1">
    <citation type="submission" date="2018-11" db="EMBL/GenBank/DDBJ databases">
        <title>Chitinophaga lutea sp.nov., isolate from arsenic contaminated soil.</title>
        <authorList>
            <person name="Zong Y."/>
        </authorList>
    </citation>
    <scope>NUCLEOTIDE SEQUENCE [LARGE SCALE GENOMIC DNA]</scope>
    <source>
        <strain evidence="4">YLT18</strain>
    </source>
</reference>
<feature type="region of interest" description="Disordered" evidence="1">
    <location>
        <begin position="443"/>
        <end position="465"/>
    </location>
</feature>
<keyword evidence="2" id="KW-0812">Transmembrane</keyword>
<dbReference type="Pfam" id="PF13584">
    <property type="entry name" value="BatD"/>
    <property type="match status" value="1"/>
</dbReference>
<keyword evidence="2" id="KW-1133">Transmembrane helix</keyword>
<evidence type="ECO:0000313" key="4">
    <source>
        <dbReference type="Proteomes" id="UP000279089"/>
    </source>
</evidence>
<name>A0A3N4MB90_9BACT</name>
<feature type="transmembrane region" description="Helical" evidence="2">
    <location>
        <begin position="328"/>
        <end position="353"/>
    </location>
</feature>
<sequence length="465" mass="53095">MRVCSCTNGLCCNKNGITKTSNHKVRTYAYICFFLLLPQYTTAQTNVFARAELDRNSVYNQQPFKVTFTVVTTTWYTAPLQFDNLQVSDAFIVPFTRSIPGQYEMNGKYLSGVQFYYMVFPYKAGRFSLPSMAITAESPAEGTSTGRKITVHTAPVSFTVKPVPKEYPSGHEWLVARDVSISDNWSKPLDKVKVGDVLERTITVDALGTLPQLIPEVNTAAGKWAGVYPKNAELKDTRDEENANGERTERASYLLLEAGTFNIPAVEVYWWNPYVGRLYKKSAPARTIHVQPNPDLGMLTTLKDSLAAAAPPATAAHKGPYRILGLPWYWALLYAAVILLVIWILVKMTIILYRRAKTAREHYLQSELHWFRQFRSADAGSPDLLRKLYHWWDRFLFPQKTITETVEERSAFHDYIKEVYSYDHIDKEKGETLKQVFTQYREQWKKSPPAEKSGPDVSADQRPWP</sequence>
<dbReference type="AlphaFoldDB" id="A0A3N4MB90"/>
<keyword evidence="2" id="KW-0472">Membrane</keyword>
<organism evidence="3 4">
    <name type="scientific">Chitinophaga barathri</name>
    <dbReference type="NCBI Taxonomy" id="1647451"/>
    <lineage>
        <taxon>Bacteria</taxon>
        <taxon>Pseudomonadati</taxon>
        <taxon>Bacteroidota</taxon>
        <taxon>Chitinophagia</taxon>
        <taxon>Chitinophagales</taxon>
        <taxon>Chitinophagaceae</taxon>
        <taxon>Chitinophaga</taxon>
    </lineage>
</organism>
<dbReference type="InterPro" id="IPR025738">
    <property type="entry name" value="BatD"/>
</dbReference>
<protein>
    <recommendedName>
        <fullName evidence="5">Protein BatD</fullName>
    </recommendedName>
</protein>
<dbReference type="Proteomes" id="UP000279089">
    <property type="component" value="Unassembled WGS sequence"/>
</dbReference>
<evidence type="ECO:0000256" key="2">
    <source>
        <dbReference type="SAM" id="Phobius"/>
    </source>
</evidence>
<evidence type="ECO:0000256" key="1">
    <source>
        <dbReference type="SAM" id="MobiDB-lite"/>
    </source>
</evidence>
<evidence type="ECO:0008006" key="5">
    <source>
        <dbReference type="Google" id="ProtNLM"/>
    </source>
</evidence>
<accession>A0A3N4MB90</accession>
<dbReference type="PANTHER" id="PTHR40940">
    <property type="entry name" value="PROTEIN BATD-RELATED"/>
    <property type="match status" value="1"/>
</dbReference>
<keyword evidence="4" id="KW-1185">Reference proteome</keyword>
<gene>
    <name evidence="3" type="ORF">EG028_23045</name>
</gene>